<feature type="compositionally biased region" description="Basic residues" evidence="1">
    <location>
        <begin position="40"/>
        <end position="55"/>
    </location>
</feature>
<reference evidence="2" key="1">
    <citation type="submission" date="2020-02" db="EMBL/GenBank/DDBJ databases">
        <authorList>
            <person name="Meier V. D."/>
        </authorList>
    </citation>
    <scope>NUCLEOTIDE SEQUENCE</scope>
    <source>
        <strain evidence="2">AVDCRST_MAG06</strain>
    </source>
</reference>
<feature type="region of interest" description="Disordered" evidence="1">
    <location>
        <begin position="1"/>
        <end position="97"/>
    </location>
</feature>
<accession>A0A6J4P0J2</accession>
<name>A0A6J4P0J2_9ACTN</name>
<evidence type="ECO:0000313" key="2">
    <source>
        <dbReference type="EMBL" id="CAA9402468.1"/>
    </source>
</evidence>
<protein>
    <submittedName>
        <fullName evidence="2">Uncharacterized protein</fullName>
    </submittedName>
</protein>
<dbReference type="AlphaFoldDB" id="A0A6J4P0J2"/>
<organism evidence="2">
    <name type="scientific">uncultured Nocardioides sp</name>
    <dbReference type="NCBI Taxonomy" id="198441"/>
    <lineage>
        <taxon>Bacteria</taxon>
        <taxon>Bacillati</taxon>
        <taxon>Actinomycetota</taxon>
        <taxon>Actinomycetes</taxon>
        <taxon>Propionibacteriales</taxon>
        <taxon>Nocardioidaceae</taxon>
        <taxon>Nocardioides</taxon>
        <taxon>environmental samples</taxon>
    </lineage>
</organism>
<dbReference type="EMBL" id="CADCUP010000152">
    <property type="protein sequence ID" value="CAA9402468.1"/>
    <property type="molecule type" value="Genomic_DNA"/>
</dbReference>
<proteinExistence type="predicted"/>
<gene>
    <name evidence="2" type="ORF">AVDCRST_MAG06-2277</name>
</gene>
<sequence length="97" mass="10850">GDRRPGPLRDPVVLHRPAVGARHRRLGADLRPQLAPRWSAARRPRGGVLHHRPAHQVRAPLAAEPEDRLGRHRPQLPGRPDRRVAAPAGRGHRLLHL</sequence>
<feature type="non-terminal residue" evidence="2">
    <location>
        <position position="97"/>
    </location>
</feature>
<feature type="non-terminal residue" evidence="2">
    <location>
        <position position="1"/>
    </location>
</feature>
<evidence type="ECO:0000256" key="1">
    <source>
        <dbReference type="SAM" id="MobiDB-lite"/>
    </source>
</evidence>